<sequence>MNKINFDDYLKQQLKKPSFKKEWEKSEAQYQMTRQLIKSRIEQKLNQRQLAKKAKTTQSVLSRLESMSFNPTLGLIEKIASALGKKVNINLTNI</sequence>
<dbReference type="Pfam" id="PF01381">
    <property type="entry name" value="HTH_3"/>
    <property type="match status" value="1"/>
</dbReference>
<gene>
    <name evidence="2" type="ORF">AUK05_02515</name>
</gene>
<feature type="domain" description="HTH cro/C1-type" evidence="1">
    <location>
        <begin position="36"/>
        <end position="90"/>
    </location>
</feature>
<dbReference type="SMART" id="SM00530">
    <property type="entry name" value="HTH_XRE"/>
    <property type="match status" value="1"/>
</dbReference>
<proteinExistence type="predicted"/>
<dbReference type="PROSITE" id="PS50943">
    <property type="entry name" value="HTH_CROC1"/>
    <property type="match status" value="1"/>
</dbReference>
<protein>
    <recommendedName>
        <fullName evidence="1">HTH cro/C1-type domain-containing protein</fullName>
    </recommendedName>
</protein>
<dbReference type="EMBL" id="MNZO01000036">
    <property type="protein sequence ID" value="OIP86901.1"/>
    <property type="molecule type" value="Genomic_DNA"/>
</dbReference>
<dbReference type="Gene3D" id="1.10.260.40">
    <property type="entry name" value="lambda repressor-like DNA-binding domains"/>
    <property type="match status" value="1"/>
</dbReference>
<name>A0A1J5HNK4_9BACT</name>
<accession>A0A1J5HNK4</accession>
<evidence type="ECO:0000313" key="2">
    <source>
        <dbReference type="EMBL" id="OIP86901.1"/>
    </source>
</evidence>
<dbReference type="AlphaFoldDB" id="A0A1J5HNK4"/>
<dbReference type="Proteomes" id="UP000182344">
    <property type="component" value="Unassembled WGS sequence"/>
</dbReference>
<dbReference type="InterPro" id="IPR010982">
    <property type="entry name" value="Lambda_DNA-bd_dom_sf"/>
</dbReference>
<evidence type="ECO:0000259" key="1">
    <source>
        <dbReference type="PROSITE" id="PS50943"/>
    </source>
</evidence>
<organism evidence="2 3">
    <name type="scientific">Candidatus Shapirobacteria bacterium CG2_30_35_20</name>
    <dbReference type="NCBI Taxonomy" id="1805376"/>
    <lineage>
        <taxon>Bacteria</taxon>
        <taxon>Candidatus Shapironibacteriota</taxon>
    </lineage>
</organism>
<dbReference type="InterPro" id="IPR001387">
    <property type="entry name" value="Cro/C1-type_HTH"/>
</dbReference>
<reference evidence="2 3" key="1">
    <citation type="journal article" date="2016" name="Environ. Microbiol.">
        <title>Genomic resolution of a cold subsurface aquifer community provides metabolic insights for novel microbes adapted to high CO concentrations.</title>
        <authorList>
            <person name="Probst A.J."/>
            <person name="Castelle C.J."/>
            <person name="Singh A."/>
            <person name="Brown C.T."/>
            <person name="Anantharaman K."/>
            <person name="Sharon I."/>
            <person name="Hug L.A."/>
            <person name="Burstein D."/>
            <person name="Emerson J.B."/>
            <person name="Thomas B.C."/>
            <person name="Banfield J.F."/>
        </authorList>
    </citation>
    <scope>NUCLEOTIDE SEQUENCE [LARGE SCALE GENOMIC DNA]</scope>
    <source>
        <strain evidence="2">CG2_30_35_20</strain>
    </source>
</reference>
<dbReference type="SUPFAM" id="SSF47413">
    <property type="entry name" value="lambda repressor-like DNA-binding domains"/>
    <property type="match status" value="1"/>
</dbReference>
<dbReference type="STRING" id="1805376.AUK05_02515"/>
<evidence type="ECO:0000313" key="3">
    <source>
        <dbReference type="Proteomes" id="UP000182344"/>
    </source>
</evidence>
<dbReference type="GO" id="GO:0003677">
    <property type="term" value="F:DNA binding"/>
    <property type="evidence" value="ECO:0007669"/>
    <property type="project" value="InterPro"/>
</dbReference>
<comment type="caution">
    <text evidence="2">The sequence shown here is derived from an EMBL/GenBank/DDBJ whole genome shotgun (WGS) entry which is preliminary data.</text>
</comment>
<dbReference type="CDD" id="cd00093">
    <property type="entry name" value="HTH_XRE"/>
    <property type="match status" value="1"/>
</dbReference>